<feature type="region of interest" description="Disordered" evidence="1">
    <location>
        <begin position="37"/>
        <end position="78"/>
    </location>
</feature>
<protein>
    <submittedName>
        <fullName evidence="2">Uncharacterized protein</fullName>
    </submittedName>
</protein>
<evidence type="ECO:0000256" key="1">
    <source>
        <dbReference type="SAM" id="MobiDB-lite"/>
    </source>
</evidence>
<evidence type="ECO:0000313" key="2">
    <source>
        <dbReference type="EMBL" id="CAI9177865.1"/>
    </source>
</evidence>
<gene>
    <name evidence="2" type="ORF">MRATA1EN1_LOCUS26827</name>
</gene>
<accession>A0ABN8ZV42</accession>
<dbReference type="EMBL" id="OX459943">
    <property type="protein sequence ID" value="CAI9177865.1"/>
    <property type="molecule type" value="Genomic_DNA"/>
</dbReference>
<name>A0ABN8ZV42_RANTA</name>
<evidence type="ECO:0000313" key="3">
    <source>
        <dbReference type="Proteomes" id="UP001176941"/>
    </source>
</evidence>
<dbReference type="Proteomes" id="UP001176941">
    <property type="component" value="Chromosome 7"/>
</dbReference>
<proteinExistence type="predicted"/>
<organism evidence="2 3">
    <name type="scientific">Rangifer tarandus platyrhynchus</name>
    <name type="common">Svalbard reindeer</name>
    <dbReference type="NCBI Taxonomy" id="3082113"/>
    <lineage>
        <taxon>Eukaryota</taxon>
        <taxon>Metazoa</taxon>
        <taxon>Chordata</taxon>
        <taxon>Craniata</taxon>
        <taxon>Vertebrata</taxon>
        <taxon>Euteleostomi</taxon>
        <taxon>Mammalia</taxon>
        <taxon>Eutheria</taxon>
        <taxon>Laurasiatheria</taxon>
        <taxon>Artiodactyla</taxon>
        <taxon>Ruminantia</taxon>
        <taxon>Pecora</taxon>
        <taxon>Cervidae</taxon>
        <taxon>Odocoileinae</taxon>
        <taxon>Rangifer</taxon>
    </lineage>
</organism>
<sequence>MGSYEATKVPLSGAQQRNLLISFKQKKAALLPRKKSGPYRWAPASLGPTCGPHARPPPRLVPSRPGRRRGPCRAGRSGSCAAAARGGLAGGGERLCPSLCPIRECGLCPEPGSNA</sequence>
<reference evidence="2" key="1">
    <citation type="submission" date="2023-04" db="EMBL/GenBank/DDBJ databases">
        <authorList>
            <consortium name="ELIXIR-Norway"/>
        </authorList>
    </citation>
    <scope>NUCLEOTIDE SEQUENCE [LARGE SCALE GENOMIC DNA]</scope>
</reference>
<keyword evidence="3" id="KW-1185">Reference proteome</keyword>